<feature type="non-terminal residue" evidence="1">
    <location>
        <position position="72"/>
    </location>
</feature>
<dbReference type="EMBL" id="HACG01034825">
    <property type="protein sequence ID" value="CEK81690.1"/>
    <property type="molecule type" value="Transcribed_RNA"/>
</dbReference>
<organism evidence="1">
    <name type="scientific">Arion vulgaris</name>
    <dbReference type="NCBI Taxonomy" id="1028688"/>
    <lineage>
        <taxon>Eukaryota</taxon>
        <taxon>Metazoa</taxon>
        <taxon>Spiralia</taxon>
        <taxon>Lophotrochozoa</taxon>
        <taxon>Mollusca</taxon>
        <taxon>Gastropoda</taxon>
        <taxon>Heterobranchia</taxon>
        <taxon>Euthyneura</taxon>
        <taxon>Panpulmonata</taxon>
        <taxon>Eupulmonata</taxon>
        <taxon>Stylommatophora</taxon>
        <taxon>Helicina</taxon>
        <taxon>Arionoidea</taxon>
        <taxon>Arionidae</taxon>
        <taxon>Arion</taxon>
    </lineage>
</organism>
<proteinExistence type="predicted"/>
<reference evidence="1" key="1">
    <citation type="submission" date="2014-12" db="EMBL/GenBank/DDBJ databases">
        <title>Insight into the proteome of Arion vulgaris.</title>
        <authorList>
            <person name="Aradska J."/>
            <person name="Bulat T."/>
            <person name="Smidak R."/>
            <person name="Sarate P."/>
            <person name="Gangsoo J."/>
            <person name="Sialana F."/>
            <person name="Bilban M."/>
            <person name="Lubec G."/>
        </authorList>
    </citation>
    <scope>NUCLEOTIDE SEQUENCE</scope>
    <source>
        <tissue evidence="1">Skin</tissue>
    </source>
</reference>
<dbReference type="AlphaFoldDB" id="A0A0B7AP50"/>
<evidence type="ECO:0000313" key="1">
    <source>
        <dbReference type="EMBL" id="CEK81690.1"/>
    </source>
</evidence>
<protein>
    <submittedName>
        <fullName evidence="1">Uncharacterized protein</fullName>
    </submittedName>
</protein>
<accession>A0A0B7AP50</accession>
<feature type="non-terminal residue" evidence="1">
    <location>
        <position position="1"/>
    </location>
</feature>
<sequence>AQDRQMWHWDNTGGIRVAENRHTAEVQRKRSARIDRTHTTTCPTFGRDCVPGLDYSHLRAPTREMQQHTSEA</sequence>
<gene>
    <name evidence="1" type="primary">ORF127434</name>
</gene>
<name>A0A0B7AP50_9EUPU</name>